<feature type="compositionally biased region" description="Basic and acidic residues" evidence="1">
    <location>
        <begin position="84"/>
        <end position="101"/>
    </location>
</feature>
<feature type="compositionally biased region" description="Basic and acidic residues" evidence="1">
    <location>
        <begin position="111"/>
        <end position="124"/>
    </location>
</feature>
<evidence type="ECO:0000256" key="1">
    <source>
        <dbReference type="SAM" id="MobiDB-lite"/>
    </source>
</evidence>
<feature type="region of interest" description="Disordered" evidence="1">
    <location>
        <begin position="1"/>
        <end position="197"/>
    </location>
</feature>
<feature type="compositionally biased region" description="Low complexity" evidence="1">
    <location>
        <begin position="126"/>
        <end position="145"/>
    </location>
</feature>
<dbReference type="RefSeq" id="WP_277864588.1">
    <property type="nucleotide sequence ID" value="NZ_JARRAG010000004.1"/>
</dbReference>
<name>A0ABT6FL84_9BACT</name>
<feature type="compositionally biased region" description="Polar residues" evidence="1">
    <location>
        <begin position="163"/>
        <end position="174"/>
    </location>
</feature>
<sequence>MASQSPTPAQACAGSPKERTGDGRPRETTHRGWSIPKGASAGFSIRRGSGRRSAAGGGRRPTPSRDRPQEGTAASRYRQGEPGPGERADRTHQQRKIEREPFLGLDTIDGGVRREFRSPGRNVKETTGASGDDSNSSSSSESTATIRDQERSEAAAWEPSNDPPSSQLATTQAYDVSGAAKSPDATAGRPASRKHVLRKAAETISRYLDDFDTTVLSDKSTRKSSRRQFRFSS</sequence>
<evidence type="ECO:0000313" key="2">
    <source>
        <dbReference type="EMBL" id="MDG3008261.1"/>
    </source>
</evidence>
<feature type="compositionally biased region" description="Basic and acidic residues" evidence="1">
    <location>
        <begin position="16"/>
        <end position="30"/>
    </location>
</feature>
<accession>A0ABT6FL84</accession>
<dbReference type="EMBL" id="JARRAG010000004">
    <property type="protein sequence ID" value="MDG3008261.1"/>
    <property type="molecule type" value="Genomic_DNA"/>
</dbReference>
<protein>
    <submittedName>
        <fullName evidence="2">Uncharacterized protein</fullName>
    </submittedName>
</protein>
<feature type="compositionally biased region" description="Low complexity" evidence="1">
    <location>
        <begin position="38"/>
        <end position="54"/>
    </location>
</feature>
<reference evidence="2 3" key="1">
    <citation type="submission" date="2023-03" db="EMBL/GenBank/DDBJ databases">
        <title>Paludisphaera mucosa sp. nov. a novel planctomycete from northern fen.</title>
        <authorList>
            <person name="Ivanova A."/>
        </authorList>
    </citation>
    <scope>NUCLEOTIDE SEQUENCE [LARGE SCALE GENOMIC DNA]</scope>
    <source>
        <strain evidence="2 3">Pla2</strain>
    </source>
</reference>
<evidence type="ECO:0000313" key="3">
    <source>
        <dbReference type="Proteomes" id="UP001216907"/>
    </source>
</evidence>
<gene>
    <name evidence="2" type="ORF">PZE19_31220</name>
</gene>
<organism evidence="2 3">
    <name type="scientific">Paludisphaera mucosa</name>
    <dbReference type="NCBI Taxonomy" id="3030827"/>
    <lineage>
        <taxon>Bacteria</taxon>
        <taxon>Pseudomonadati</taxon>
        <taxon>Planctomycetota</taxon>
        <taxon>Planctomycetia</taxon>
        <taxon>Isosphaerales</taxon>
        <taxon>Isosphaeraceae</taxon>
        <taxon>Paludisphaera</taxon>
    </lineage>
</organism>
<proteinExistence type="predicted"/>
<comment type="caution">
    <text evidence="2">The sequence shown here is derived from an EMBL/GenBank/DDBJ whole genome shotgun (WGS) entry which is preliminary data.</text>
</comment>
<dbReference type="Proteomes" id="UP001216907">
    <property type="component" value="Unassembled WGS sequence"/>
</dbReference>
<keyword evidence="3" id="KW-1185">Reference proteome</keyword>